<evidence type="ECO:0000256" key="3">
    <source>
        <dbReference type="ARBA" id="ARBA00022475"/>
    </source>
</evidence>
<dbReference type="Pfam" id="PF05977">
    <property type="entry name" value="MFS_3"/>
    <property type="match status" value="1"/>
</dbReference>
<dbReference type="PANTHER" id="PTHR43266:SF2">
    <property type="entry name" value="MAJOR FACILITATOR SUPERFAMILY (MFS) PROFILE DOMAIN-CONTAINING PROTEIN"/>
    <property type="match status" value="1"/>
</dbReference>
<comment type="subcellular location">
    <subcellularLocation>
        <location evidence="1">Cell membrane</location>
        <topology evidence="1">Multi-pass membrane protein</topology>
    </subcellularLocation>
</comment>
<feature type="transmembrane region" description="Helical" evidence="7">
    <location>
        <begin position="286"/>
        <end position="304"/>
    </location>
</feature>
<evidence type="ECO:0000313" key="8">
    <source>
        <dbReference type="EMBL" id="MEC5425724.1"/>
    </source>
</evidence>
<evidence type="ECO:0000256" key="5">
    <source>
        <dbReference type="ARBA" id="ARBA00022989"/>
    </source>
</evidence>
<accession>A0ABU6KLE9</accession>
<gene>
    <name evidence="8" type="ORF">QGM71_19835</name>
</gene>
<feature type="transmembrane region" description="Helical" evidence="7">
    <location>
        <begin position="351"/>
        <end position="370"/>
    </location>
</feature>
<evidence type="ECO:0000256" key="2">
    <source>
        <dbReference type="ARBA" id="ARBA00022448"/>
    </source>
</evidence>
<organism evidence="8 9">
    <name type="scientific">Virgibacillus tibetensis</name>
    <dbReference type="NCBI Taxonomy" id="3042313"/>
    <lineage>
        <taxon>Bacteria</taxon>
        <taxon>Bacillati</taxon>
        <taxon>Bacillota</taxon>
        <taxon>Bacilli</taxon>
        <taxon>Bacillales</taxon>
        <taxon>Bacillaceae</taxon>
        <taxon>Virgibacillus</taxon>
    </lineage>
</organism>
<name>A0ABU6KLE9_9BACI</name>
<keyword evidence="6 7" id="KW-0472">Membrane</keyword>
<dbReference type="InterPro" id="IPR010290">
    <property type="entry name" value="TM_effector"/>
</dbReference>
<feature type="transmembrane region" description="Helical" evidence="7">
    <location>
        <begin position="258"/>
        <end position="279"/>
    </location>
</feature>
<keyword evidence="2" id="KW-0813">Transport</keyword>
<dbReference type="EMBL" id="JARZFX010000018">
    <property type="protein sequence ID" value="MEC5425724.1"/>
    <property type="molecule type" value="Genomic_DNA"/>
</dbReference>
<dbReference type="InterPro" id="IPR036259">
    <property type="entry name" value="MFS_trans_sf"/>
</dbReference>
<dbReference type="Proteomes" id="UP001335737">
    <property type="component" value="Unassembled WGS sequence"/>
</dbReference>
<keyword evidence="3" id="KW-1003">Cell membrane</keyword>
<keyword evidence="4 7" id="KW-0812">Transmembrane</keyword>
<dbReference type="CDD" id="cd06173">
    <property type="entry name" value="MFS_MefA_like"/>
    <property type="match status" value="1"/>
</dbReference>
<feature type="transmembrane region" description="Helical" evidence="7">
    <location>
        <begin position="12"/>
        <end position="37"/>
    </location>
</feature>
<feature type="transmembrane region" description="Helical" evidence="7">
    <location>
        <begin position="310"/>
        <end position="331"/>
    </location>
</feature>
<feature type="transmembrane region" description="Helical" evidence="7">
    <location>
        <begin position="49"/>
        <end position="71"/>
    </location>
</feature>
<protein>
    <submittedName>
        <fullName evidence="8">MFS transporter</fullName>
    </submittedName>
</protein>
<keyword evidence="9" id="KW-1185">Reference proteome</keyword>
<dbReference type="SUPFAM" id="SSF103473">
    <property type="entry name" value="MFS general substrate transporter"/>
    <property type="match status" value="1"/>
</dbReference>
<dbReference type="Gene3D" id="1.20.1250.20">
    <property type="entry name" value="MFS general substrate transporter like domains"/>
    <property type="match status" value="1"/>
</dbReference>
<evidence type="ECO:0000256" key="6">
    <source>
        <dbReference type="ARBA" id="ARBA00023136"/>
    </source>
</evidence>
<feature type="transmembrane region" description="Helical" evidence="7">
    <location>
        <begin position="376"/>
        <end position="396"/>
    </location>
</feature>
<feature type="transmembrane region" description="Helical" evidence="7">
    <location>
        <begin position="83"/>
        <end position="112"/>
    </location>
</feature>
<evidence type="ECO:0000256" key="7">
    <source>
        <dbReference type="SAM" id="Phobius"/>
    </source>
</evidence>
<keyword evidence="5 7" id="KW-1133">Transmembrane helix</keyword>
<comment type="caution">
    <text evidence="8">The sequence shown here is derived from an EMBL/GenBank/DDBJ whole genome shotgun (WGS) entry which is preliminary data.</text>
</comment>
<proteinExistence type="predicted"/>
<feature type="transmembrane region" description="Helical" evidence="7">
    <location>
        <begin position="223"/>
        <end position="246"/>
    </location>
</feature>
<evidence type="ECO:0000313" key="9">
    <source>
        <dbReference type="Proteomes" id="UP001335737"/>
    </source>
</evidence>
<sequence>MYLLLLKNKNIRYYLLGGCISRLGDVLAGMAFLFLAYDMTSSTIHTTSMAIASTAPYLLFGLIGGVIADWLPRKKLLIMLDLARIPLVLSVFLLDQFGILTFAYLLIVSFVIQTMGCFFNPAHRAILPIITKPEQRSVANGLNDTLSRGVTVLSPILSIWLLSYGAIYFFIIDALTYTISVICLIQVHFTEQKQIITKSIKGILLAIADFCVWVKEKTTIKDLFLITFIIVFFNTWVWQVGLLLALNELTANSEEIYSILQGVFGGTVILTNLMLPYFFKKMNLKIYLIGAAIWGVGITYYGLLYQVEHFFIGAVLVGIGLPISSLARVYLIQALVPSEMLGRAFSSNAFLLYLANTISLVVYGALVYLLPIRHLMIGSGFLIMAVSLIGLAVFTIKQAKLSRRSPVNFFK</sequence>
<evidence type="ECO:0000256" key="4">
    <source>
        <dbReference type="ARBA" id="ARBA00022692"/>
    </source>
</evidence>
<dbReference type="RefSeq" id="WP_327609258.1">
    <property type="nucleotide sequence ID" value="NZ_JARZFX010000018.1"/>
</dbReference>
<dbReference type="PANTHER" id="PTHR43266">
    <property type="entry name" value="MACROLIDE-EFFLUX PROTEIN"/>
    <property type="match status" value="1"/>
</dbReference>
<evidence type="ECO:0000256" key="1">
    <source>
        <dbReference type="ARBA" id="ARBA00004651"/>
    </source>
</evidence>
<reference evidence="8 9" key="1">
    <citation type="journal article" date="2024" name="Int. J. Syst. Evol. Microbiol.">
        <title>Virgibacillus tibetensis sp. nov., isolated from salt lake on the Tibetan Plateau of China.</title>
        <authorList>
            <person name="Phurbu D."/>
            <person name="Liu Z.-X."/>
            <person name="Wang R."/>
            <person name="Zheng Y.-Y."/>
            <person name="Liu H.-C."/>
            <person name="Zhou Y.-G."/>
            <person name="Yu Y.-J."/>
            <person name="Li A.-H."/>
        </authorList>
    </citation>
    <scope>NUCLEOTIDE SEQUENCE [LARGE SCALE GENOMIC DNA]</scope>
    <source>
        <strain evidence="8 9">C22-A2</strain>
    </source>
</reference>